<dbReference type="SMART" id="SM00318">
    <property type="entry name" value="SNc"/>
    <property type="match status" value="1"/>
</dbReference>
<keyword evidence="1" id="KW-0732">Signal</keyword>
<feature type="signal peptide" evidence="1">
    <location>
        <begin position="1"/>
        <end position="17"/>
    </location>
</feature>
<reference evidence="4" key="1">
    <citation type="submission" date="2017-05" db="EMBL/GenBank/DDBJ databases">
        <authorList>
            <person name="Rodrigo-Torres L."/>
            <person name="Arahal R. D."/>
            <person name="Lucena T."/>
        </authorList>
    </citation>
    <scope>NUCLEOTIDE SEQUENCE [LARGE SCALE GENOMIC DNA]</scope>
    <source>
        <strain evidence="4">CECT 8868</strain>
    </source>
</reference>
<sequence>MFRILSLMLCLSSPVLADVEGTVRVVDGDTLDVSGQRVRLHGIDAPETEQTCEDAQGRVWPCGAFVREEVARRYQGQRATCREVEQDRYGRSVAKCFVDGRDIGEALVSDGWARAYREYSMDYDLAEKTAQVLGLGLWASSMQEPSAYRADQRVPTPDTAAPDANCIIKGNISGSGRIYHMPHNRDYANTRINEASGERWFCSEAEARAAGWRAARN</sequence>
<proteinExistence type="predicted"/>
<gene>
    <name evidence="3" type="primary">exoI</name>
    <name evidence="3" type="ORF">OCA8868_00895</name>
</gene>
<accession>A0A238JSL1</accession>
<evidence type="ECO:0000313" key="4">
    <source>
        <dbReference type="Proteomes" id="UP000203464"/>
    </source>
</evidence>
<dbReference type="PANTHER" id="PTHR12302">
    <property type="entry name" value="EBNA2 BINDING PROTEIN P100"/>
    <property type="match status" value="1"/>
</dbReference>
<dbReference type="PROSITE" id="PS50830">
    <property type="entry name" value="TNASE_3"/>
    <property type="match status" value="1"/>
</dbReference>
<dbReference type="SUPFAM" id="SSF50199">
    <property type="entry name" value="Staphylococcal nuclease"/>
    <property type="match status" value="1"/>
</dbReference>
<dbReference type="Pfam" id="PF00565">
    <property type="entry name" value="SNase"/>
    <property type="match status" value="1"/>
</dbReference>
<dbReference type="Proteomes" id="UP000203464">
    <property type="component" value="Unassembled WGS sequence"/>
</dbReference>
<feature type="chain" id="PRO_5013371369" evidence="1">
    <location>
        <begin position="18"/>
        <end position="217"/>
    </location>
</feature>
<dbReference type="InterPro" id="IPR035437">
    <property type="entry name" value="SNase_OB-fold_sf"/>
</dbReference>
<protein>
    <submittedName>
        <fullName evidence="3">Succinoglycan biosynthesis protein ExoI</fullName>
    </submittedName>
</protein>
<feature type="domain" description="TNase-like" evidence="2">
    <location>
        <begin position="24"/>
        <end position="140"/>
    </location>
</feature>
<dbReference type="PANTHER" id="PTHR12302:SF26">
    <property type="entry name" value="BLR1266 PROTEIN"/>
    <property type="match status" value="1"/>
</dbReference>
<name>A0A238JSL1_9RHOB</name>
<organism evidence="3 4">
    <name type="scientific">Octadecabacter ascidiaceicola</name>
    <dbReference type="NCBI Taxonomy" id="1655543"/>
    <lineage>
        <taxon>Bacteria</taxon>
        <taxon>Pseudomonadati</taxon>
        <taxon>Pseudomonadota</taxon>
        <taxon>Alphaproteobacteria</taxon>
        <taxon>Rhodobacterales</taxon>
        <taxon>Roseobacteraceae</taxon>
        <taxon>Octadecabacter</taxon>
    </lineage>
</organism>
<dbReference type="InterPro" id="IPR016071">
    <property type="entry name" value="Staphylococal_nuclease_OB-fold"/>
</dbReference>
<evidence type="ECO:0000259" key="2">
    <source>
        <dbReference type="PROSITE" id="PS50830"/>
    </source>
</evidence>
<dbReference type="Gene3D" id="2.40.50.90">
    <property type="match status" value="1"/>
</dbReference>
<evidence type="ECO:0000313" key="3">
    <source>
        <dbReference type="EMBL" id="SMX33157.1"/>
    </source>
</evidence>
<dbReference type="AlphaFoldDB" id="A0A238JSL1"/>
<dbReference type="EMBL" id="FXYD01000001">
    <property type="protein sequence ID" value="SMX33157.1"/>
    <property type="molecule type" value="Genomic_DNA"/>
</dbReference>
<evidence type="ECO:0000256" key="1">
    <source>
        <dbReference type="SAM" id="SignalP"/>
    </source>
</evidence>
<keyword evidence="4" id="KW-1185">Reference proteome</keyword>
<dbReference type="OrthoDB" id="9805504at2"/>